<accession>A0ABN9W547</accession>
<gene>
    <name evidence="2" type="ORF">PCOR1329_LOCUS63785</name>
</gene>
<protein>
    <submittedName>
        <fullName evidence="2">Uncharacterized protein</fullName>
    </submittedName>
</protein>
<sequence length="143" mass="16435">MKAHHSRGLCGEPFEHRLGGGQPSAFLVVDRVLKVSSRAHQPRAEKRADQARADARRRSESRRREKPMPDKEAKLYVAKIAPMTRHEAAEYQTHQEAPQGDVLLQKRFQDETRAKVLEMARRANELDDAYRYDAKLSALRCMV</sequence>
<dbReference type="EMBL" id="CAUYUJ010018110">
    <property type="protein sequence ID" value="CAK0880718.1"/>
    <property type="molecule type" value="Genomic_DNA"/>
</dbReference>
<reference evidence="2" key="1">
    <citation type="submission" date="2023-10" db="EMBL/GenBank/DDBJ databases">
        <authorList>
            <person name="Chen Y."/>
            <person name="Shah S."/>
            <person name="Dougan E. K."/>
            <person name="Thang M."/>
            <person name="Chan C."/>
        </authorList>
    </citation>
    <scope>NUCLEOTIDE SEQUENCE [LARGE SCALE GENOMIC DNA]</scope>
</reference>
<keyword evidence="3" id="KW-1185">Reference proteome</keyword>
<evidence type="ECO:0000313" key="3">
    <source>
        <dbReference type="Proteomes" id="UP001189429"/>
    </source>
</evidence>
<comment type="caution">
    <text evidence="2">The sequence shown here is derived from an EMBL/GenBank/DDBJ whole genome shotgun (WGS) entry which is preliminary data.</text>
</comment>
<evidence type="ECO:0000313" key="2">
    <source>
        <dbReference type="EMBL" id="CAK0880718.1"/>
    </source>
</evidence>
<evidence type="ECO:0000256" key="1">
    <source>
        <dbReference type="SAM" id="MobiDB-lite"/>
    </source>
</evidence>
<dbReference type="Proteomes" id="UP001189429">
    <property type="component" value="Unassembled WGS sequence"/>
</dbReference>
<feature type="compositionally biased region" description="Basic and acidic residues" evidence="1">
    <location>
        <begin position="42"/>
        <end position="72"/>
    </location>
</feature>
<proteinExistence type="predicted"/>
<feature type="region of interest" description="Disordered" evidence="1">
    <location>
        <begin position="1"/>
        <end position="21"/>
    </location>
</feature>
<organism evidence="2 3">
    <name type="scientific">Prorocentrum cordatum</name>
    <dbReference type="NCBI Taxonomy" id="2364126"/>
    <lineage>
        <taxon>Eukaryota</taxon>
        <taxon>Sar</taxon>
        <taxon>Alveolata</taxon>
        <taxon>Dinophyceae</taxon>
        <taxon>Prorocentrales</taxon>
        <taxon>Prorocentraceae</taxon>
        <taxon>Prorocentrum</taxon>
    </lineage>
</organism>
<name>A0ABN9W547_9DINO</name>
<feature type="region of interest" description="Disordered" evidence="1">
    <location>
        <begin position="37"/>
        <end position="72"/>
    </location>
</feature>